<proteinExistence type="predicted"/>
<name>A0ABR1Z755_9ROSI</name>
<evidence type="ECO:0000313" key="2">
    <source>
        <dbReference type="Proteomes" id="UP001472677"/>
    </source>
</evidence>
<gene>
    <name evidence="1" type="ORF">V6N12_042797</name>
</gene>
<organism evidence="1 2">
    <name type="scientific">Hibiscus sabdariffa</name>
    <name type="common">roselle</name>
    <dbReference type="NCBI Taxonomy" id="183260"/>
    <lineage>
        <taxon>Eukaryota</taxon>
        <taxon>Viridiplantae</taxon>
        <taxon>Streptophyta</taxon>
        <taxon>Embryophyta</taxon>
        <taxon>Tracheophyta</taxon>
        <taxon>Spermatophyta</taxon>
        <taxon>Magnoliopsida</taxon>
        <taxon>eudicotyledons</taxon>
        <taxon>Gunneridae</taxon>
        <taxon>Pentapetalae</taxon>
        <taxon>rosids</taxon>
        <taxon>malvids</taxon>
        <taxon>Malvales</taxon>
        <taxon>Malvaceae</taxon>
        <taxon>Malvoideae</taxon>
        <taxon>Hibiscus</taxon>
    </lineage>
</organism>
<keyword evidence="2" id="KW-1185">Reference proteome</keyword>
<protein>
    <submittedName>
        <fullName evidence="1">Uncharacterized protein</fullName>
    </submittedName>
</protein>
<dbReference type="Proteomes" id="UP001472677">
    <property type="component" value="Unassembled WGS sequence"/>
</dbReference>
<evidence type="ECO:0000313" key="1">
    <source>
        <dbReference type="EMBL" id="KAK8475309.1"/>
    </source>
</evidence>
<reference evidence="1 2" key="1">
    <citation type="journal article" date="2024" name="G3 (Bethesda)">
        <title>Genome assembly of Hibiscus sabdariffa L. provides insights into metabolisms of medicinal natural products.</title>
        <authorList>
            <person name="Kim T."/>
        </authorList>
    </citation>
    <scope>NUCLEOTIDE SEQUENCE [LARGE SCALE GENOMIC DNA]</scope>
    <source>
        <strain evidence="1">TK-2024</strain>
        <tissue evidence="1">Old leaves</tissue>
    </source>
</reference>
<comment type="caution">
    <text evidence="1">The sequence shown here is derived from an EMBL/GenBank/DDBJ whole genome shotgun (WGS) entry which is preliminary data.</text>
</comment>
<accession>A0ABR1Z755</accession>
<dbReference type="EMBL" id="JBBPBM010002700">
    <property type="protein sequence ID" value="KAK8475309.1"/>
    <property type="molecule type" value="Genomic_DNA"/>
</dbReference>
<sequence length="135" mass="15764">MNKEHEREIARKNQQNQALEEQIQQLKIVFAEKEGEVSEQNGWLQYRVAELEEAYQDVELRLNTNNVLLNADEREIVDTLCHAGEWIQDQAKTTERNKAWTKEMVIHVLTLAQQVEALEPFLAKPKTGEEHQAKK</sequence>